<proteinExistence type="predicted"/>
<name>A0A413X0N2_BACUN</name>
<dbReference type="Pfam" id="PF13472">
    <property type="entry name" value="Lipase_GDSL_2"/>
    <property type="match status" value="1"/>
</dbReference>
<feature type="signal peptide" evidence="1">
    <location>
        <begin position="1"/>
        <end position="20"/>
    </location>
</feature>
<evidence type="ECO:0000256" key="1">
    <source>
        <dbReference type="SAM" id="SignalP"/>
    </source>
</evidence>
<reference evidence="3 4" key="1">
    <citation type="submission" date="2018-08" db="EMBL/GenBank/DDBJ databases">
        <title>A genome reference for cultivated species of the human gut microbiota.</title>
        <authorList>
            <person name="Zou Y."/>
            <person name="Xue W."/>
            <person name="Luo G."/>
        </authorList>
    </citation>
    <scope>NUCLEOTIDE SEQUENCE [LARGE SCALE GENOMIC DNA]</scope>
    <source>
        <strain evidence="3 4">AM39-1</strain>
    </source>
</reference>
<dbReference type="RefSeq" id="WP_117588704.1">
    <property type="nucleotide sequence ID" value="NZ_JAQCQQ010000005.1"/>
</dbReference>
<evidence type="ECO:0000313" key="4">
    <source>
        <dbReference type="Proteomes" id="UP000286114"/>
    </source>
</evidence>
<evidence type="ECO:0000259" key="2">
    <source>
        <dbReference type="Pfam" id="PF13472"/>
    </source>
</evidence>
<evidence type="ECO:0000313" key="3">
    <source>
        <dbReference type="EMBL" id="RHB68922.1"/>
    </source>
</evidence>
<dbReference type="Proteomes" id="UP000286114">
    <property type="component" value="Unassembled WGS sequence"/>
</dbReference>
<dbReference type="SUPFAM" id="SSF52266">
    <property type="entry name" value="SGNH hydrolase"/>
    <property type="match status" value="1"/>
</dbReference>
<protein>
    <recommendedName>
        <fullName evidence="2">SGNH hydrolase-type esterase domain-containing protein</fullName>
    </recommendedName>
</protein>
<accession>A0A413X0N2</accession>
<dbReference type="InterPro" id="IPR036514">
    <property type="entry name" value="SGNH_hydro_sf"/>
</dbReference>
<dbReference type="AlphaFoldDB" id="A0A413X0N2"/>
<organism evidence="3 4">
    <name type="scientific">Bacteroides uniformis</name>
    <dbReference type="NCBI Taxonomy" id="820"/>
    <lineage>
        <taxon>Bacteria</taxon>
        <taxon>Pseudomonadati</taxon>
        <taxon>Bacteroidota</taxon>
        <taxon>Bacteroidia</taxon>
        <taxon>Bacteroidales</taxon>
        <taxon>Bacteroidaceae</taxon>
        <taxon>Bacteroides</taxon>
    </lineage>
</organism>
<dbReference type="GO" id="GO:0016788">
    <property type="term" value="F:hydrolase activity, acting on ester bonds"/>
    <property type="evidence" value="ECO:0007669"/>
    <property type="project" value="UniProtKB-ARBA"/>
</dbReference>
<comment type="caution">
    <text evidence="3">The sequence shown here is derived from an EMBL/GenBank/DDBJ whole genome shotgun (WGS) entry which is preliminary data.</text>
</comment>
<feature type="domain" description="SGNH hydrolase-type esterase" evidence="2">
    <location>
        <begin position="70"/>
        <end position="211"/>
    </location>
</feature>
<gene>
    <name evidence="3" type="ORF">DW873_17480</name>
</gene>
<dbReference type="InterPro" id="IPR013830">
    <property type="entry name" value="SGNH_hydro"/>
</dbReference>
<feature type="chain" id="PRO_5019400022" description="SGNH hydrolase-type esterase domain-containing protein" evidence="1">
    <location>
        <begin position="21"/>
        <end position="225"/>
    </location>
</feature>
<sequence length="225" mass="26203">MKKNISIIYFLLFVYSIANAQDSLYFRANAYKEQLDNYYSMDEKDFPKPGSILFIGSSSLGMWKNTGSYFPNHRVLNRAYGGSWISDYLYHYQRLVVAYKPAQIVLLCGANDLYNGVSIERVFEDIKYFCRLLDIHLPGVPVILLSFHPSPSMPDWIPKEREVNKLIQDYFKDSHQVTYVDITSCLYDKNGALPEKFYISDRLHPSVLAYKEFAKIIEPYLINNK</sequence>
<dbReference type="EMBL" id="QSHA01000017">
    <property type="protein sequence ID" value="RHB68922.1"/>
    <property type="molecule type" value="Genomic_DNA"/>
</dbReference>
<dbReference type="Gene3D" id="3.40.50.1110">
    <property type="entry name" value="SGNH hydrolase"/>
    <property type="match status" value="1"/>
</dbReference>
<keyword evidence="1" id="KW-0732">Signal</keyword>